<dbReference type="GO" id="GO:0016020">
    <property type="term" value="C:membrane"/>
    <property type="evidence" value="ECO:0007669"/>
    <property type="project" value="UniProtKB-SubCell"/>
</dbReference>
<feature type="domain" description="G-protein coupled receptors family 1 profile" evidence="9">
    <location>
        <begin position="33"/>
        <end position="298"/>
    </location>
</feature>
<keyword evidence="2 8" id="KW-0812">Transmembrane</keyword>
<evidence type="ECO:0000313" key="11">
    <source>
        <dbReference type="EMBL" id="CAF1159887.1"/>
    </source>
</evidence>
<proteinExistence type="predicted"/>
<dbReference type="OrthoDB" id="10025916at2759"/>
<feature type="transmembrane region" description="Helical" evidence="8">
    <location>
        <begin position="134"/>
        <end position="160"/>
    </location>
</feature>
<dbReference type="EMBL" id="CAJNOI010000102">
    <property type="protein sequence ID" value="CAF1061512.1"/>
    <property type="molecule type" value="Genomic_DNA"/>
</dbReference>
<evidence type="ECO:0000313" key="12">
    <source>
        <dbReference type="Proteomes" id="UP000663832"/>
    </source>
</evidence>
<evidence type="ECO:0000256" key="5">
    <source>
        <dbReference type="ARBA" id="ARBA00023136"/>
    </source>
</evidence>
<evidence type="ECO:0000256" key="8">
    <source>
        <dbReference type="SAM" id="Phobius"/>
    </source>
</evidence>
<evidence type="ECO:0000256" key="1">
    <source>
        <dbReference type="ARBA" id="ARBA00004141"/>
    </source>
</evidence>
<evidence type="ECO:0000256" key="2">
    <source>
        <dbReference type="ARBA" id="ARBA00022692"/>
    </source>
</evidence>
<reference evidence="11" key="1">
    <citation type="submission" date="2021-02" db="EMBL/GenBank/DDBJ databases">
        <authorList>
            <person name="Nowell W R."/>
        </authorList>
    </citation>
    <scope>NUCLEOTIDE SEQUENCE</scope>
</reference>
<keyword evidence="4" id="KW-0297">G-protein coupled receptor</keyword>
<evidence type="ECO:0000256" key="7">
    <source>
        <dbReference type="ARBA" id="ARBA00023224"/>
    </source>
</evidence>
<keyword evidence="3 8" id="KW-1133">Transmembrane helix</keyword>
<comment type="subcellular location">
    <subcellularLocation>
        <location evidence="1">Membrane</location>
        <topology evidence="1">Multi-pass membrane protein</topology>
    </subcellularLocation>
</comment>
<feature type="transmembrane region" description="Helical" evidence="8">
    <location>
        <begin position="180"/>
        <end position="203"/>
    </location>
</feature>
<keyword evidence="7" id="KW-0807">Transducer</keyword>
<evidence type="ECO:0000256" key="6">
    <source>
        <dbReference type="ARBA" id="ARBA00023170"/>
    </source>
</evidence>
<evidence type="ECO:0000256" key="3">
    <source>
        <dbReference type="ARBA" id="ARBA00022989"/>
    </source>
</evidence>
<dbReference type="GO" id="GO:0004930">
    <property type="term" value="F:G protein-coupled receptor activity"/>
    <property type="evidence" value="ECO:0007669"/>
    <property type="project" value="UniProtKB-KW"/>
</dbReference>
<evidence type="ECO:0000313" key="10">
    <source>
        <dbReference type="EMBL" id="CAF1061512.1"/>
    </source>
</evidence>
<feature type="transmembrane region" description="Helical" evidence="8">
    <location>
        <begin position="93"/>
        <end position="114"/>
    </location>
</feature>
<dbReference type="PANTHER" id="PTHR24238">
    <property type="entry name" value="G-PROTEIN COUPLED RECEPTOR"/>
    <property type="match status" value="1"/>
</dbReference>
<dbReference type="EMBL" id="CAJNOM010000160">
    <property type="protein sequence ID" value="CAF1159887.1"/>
    <property type="molecule type" value="Genomic_DNA"/>
</dbReference>
<keyword evidence="5 8" id="KW-0472">Membrane</keyword>
<comment type="caution">
    <text evidence="11">The sequence shown here is derived from an EMBL/GenBank/DDBJ whole genome shotgun (WGS) entry which is preliminary data.</text>
</comment>
<dbReference type="AlphaFoldDB" id="A0A814TGT2"/>
<dbReference type="PROSITE" id="PS50262">
    <property type="entry name" value="G_PROTEIN_RECEP_F1_2"/>
    <property type="match status" value="1"/>
</dbReference>
<keyword evidence="6" id="KW-0675">Receptor</keyword>
<dbReference type="InterPro" id="IPR017452">
    <property type="entry name" value="GPCR_Rhodpsn_7TM"/>
</dbReference>
<dbReference type="Proteomes" id="UP000663832">
    <property type="component" value="Unassembled WGS sequence"/>
</dbReference>
<dbReference type="Gene3D" id="1.20.1070.10">
    <property type="entry name" value="Rhodopsin 7-helix transmembrane proteins"/>
    <property type="match status" value="1"/>
</dbReference>
<sequence length="316" mass="36207">MSSEMDYIESLLSAQTYLFKFCGAFLICIGSIGCILSLIIFSKKNLRKNPCSVYFIAYNIASLFQICILLPNGMLAYGYSISTLTWSNSFCRFIYYSGYVVDILNSFYLILASIDRMLFTSRNARIRRLSNHRVAYTCIIVGTICSMLFHSHALIFIKIIEIIPNYYVCYSNSDGYLAFTNYYLLIKVILIPTVMIICEIYTIKNIQSSHRARVIPMSATVGNVVNPGRSKDRQLIKILLVNITVYIVFNLMSAIVYPYEQIVQHQTESLAQSQLNSFLMVVSSFVYYIPIAINCYINLMVAKTFRNEMRNVLLCK</sequence>
<dbReference type="Proteomes" id="UP000663877">
    <property type="component" value="Unassembled WGS sequence"/>
</dbReference>
<name>A0A814TGT2_9BILA</name>
<evidence type="ECO:0000259" key="9">
    <source>
        <dbReference type="PROSITE" id="PS50262"/>
    </source>
</evidence>
<feature type="transmembrane region" description="Helical" evidence="8">
    <location>
        <begin position="277"/>
        <end position="301"/>
    </location>
</feature>
<accession>A0A814TGT2</accession>
<keyword evidence="12" id="KW-1185">Reference proteome</keyword>
<feature type="transmembrane region" description="Helical" evidence="8">
    <location>
        <begin position="238"/>
        <end position="257"/>
    </location>
</feature>
<protein>
    <recommendedName>
        <fullName evidence="9">G-protein coupled receptors family 1 profile domain-containing protein</fullName>
    </recommendedName>
</protein>
<evidence type="ECO:0000256" key="4">
    <source>
        <dbReference type="ARBA" id="ARBA00023040"/>
    </source>
</evidence>
<feature type="transmembrane region" description="Helical" evidence="8">
    <location>
        <begin position="17"/>
        <end position="41"/>
    </location>
</feature>
<dbReference type="SUPFAM" id="SSF81321">
    <property type="entry name" value="Family A G protein-coupled receptor-like"/>
    <property type="match status" value="1"/>
</dbReference>
<feature type="transmembrane region" description="Helical" evidence="8">
    <location>
        <begin position="53"/>
        <end position="73"/>
    </location>
</feature>
<organism evidence="11 12">
    <name type="scientific">Adineta steineri</name>
    <dbReference type="NCBI Taxonomy" id="433720"/>
    <lineage>
        <taxon>Eukaryota</taxon>
        <taxon>Metazoa</taxon>
        <taxon>Spiralia</taxon>
        <taxon>Gnathifera</taxon>
        <taxon>Rotifera</taxon>
        <taxon>Eurotatoria</taxon>
        <taxon>Bdelloidea</taxon>
        <taxon>Adinetida</taxon>
        <taxon>Adinetidae</taxon>
        <taxon>Adineta</taxon>
    </lineage>
</organism>
<gene>
    <name evidence="10" type="ORF">BJG266_LOCUS19191</name>
    <name evidence="11" type="ORF">QVE165_LOCUS23493</name>
</gene>